<dbReference type="InterPro" id="IPR036388">
    <property type="entry name" value="WH-like_DNA-bd_sf"/>
</dbReference>
<keyword evidence="2 5" id="KW-0238">DNA-binding</keyword>
<dbReference type="EMBL" id="JACIDJ010000002">
    <property type="protein sequence ID" value="MBB3898319.1"/>
    <property type="molecule type" value="Genomic_DNA"/>
</dbReference>
<dbReference type="GO" id="GO:0003700">
    <property type="term" value="F:DNA-binding transcription factor activity"/>
    <property type="evidence" value="ECO:0007669"/>
    <property type="project" value="InterPro"/>
</dbReference>
<dbReference type="Pfam" id="PF12802">
    <property type="entry name" value="MarR_2"/>
    <property type="match status" value="1"/>
</dbReference>
<dbReference type="InterPro" id="IPR036390">
    <property type="entry name" value="WH_DNA-bd_sf"/>
</dbReference>
<evidence type="ECO:0000256" key="1">
    <source>
        <dbReference type="ARBA" id="ARBA00023015"/>
    </source>
</evidence>
<evidence type="ECO:0000256" key="3">
    <source>
        <dbReference type="ARBA" id="ARBA00023163"/>
    </source>
</evidence>
<sequence>MQLMSSEAPDFRLEDFLPYRLSVAANRVSRRFADRYGAAFGLSIPEWRVMAVLGRFGRLPAREIAARTAMDKVKVSRAVRQLQARGFLERAADAADARLHWLALSKAGQGVHAAIVPMAREMEAEVVQGLTTEELAVLNVALGRIAERFPGEGVD</sequence>
<dbReference type="InterPro" id="IPR000835">
    <property type="entry name" value="HTH_MarR-typ"/>
</dbReference>
<dbReference type="SMART" id="SM00347">
    <property type="entry name" value="HTH_MARR"/>
    <property type="match status" value="1"/>
</dbReference>
<proteinExistence type="predicted"/>
<dbReference type="AlphaFoldDB" id="A0A840A9Z8"/>
<dbReference type="PROSITE" id="PS50995">
    <property type="entry name" value="HTH_MARR_2"/>
    <property type="match status" value="1"/>
</dbReference>
<name>A0A840A9Z8_9PROT</name>
<reference evidence="5 6" key="1">
    <citation type="submission" date="2020-08" db="EMBL/GenBank/DDBJ databases">
        <title>Genomic Encyclopedia of Type Strains, Phase IV (KMG-IV): sequencing the most valuable type-strain genomes for metagenomic binning, comparative biology and taxonomic classification.</title>
        <authorList>
            <person name="Goeker M."/>
        </authorList>
    </citation>
    <scope>NUCLEOTIDE SEQUENCE [LARGE SCALE GENOMIC DNA]</scope>
    <source>
        <strain evidence="5 6">DSM 19979</strain>
    </source>
</reference>
<dbReference type="PANTHER" id="PTHR35790:SF4">
    <property type="entry name" value="HTH-TYPE TRANSCRIPTIONAL REGULATOR PCHR"/>
    <property type="match status" value="1"/>
</dbReference>
<dbReference type="SUPFAM" id="SSF46785">
    <property type="entry name" value="Winged helix' DNA-binding domain"/>
    <property type="match status" value="1"/>
</dbReference>
<evidence type="ECO:0000313" key="6">
    <source>
        <dbReference type="Proteomes" id="UP000553193"/>
    </source>
</evidence>
<dbReference type="PANTHER" id="PTHR35790">
    <property type="entry name" value="HTH-TYPE TRANSCRIPTIONAL REGULATOR PCHR"/>
    <property type="match status" value="1"/>
</dbReference>
<keyword evidence="1" id="KW-0805">Transcription regulation</keyword>
<accession>A0A840A9Z8</accession>
<dbReference type="PRINTS" id="PR00598">
    <property type="entry name" value="HTHMARR"/>
</dbReference>
<evidence type="ECO:0000259" key="4">
    <source>
        <dbReference type="PROSITE" id="PS50995"/>
    </source>
</evidence>
<gene>
    <name evidence="5" type="ORF">GGQ83_001756</name>
</gene>
<dbReference type="Proteomes" id="UP000553193">
    <property type="component" value="Unassembled WGS sequence"/>
</dbReference>
<keyword evidence="6" id="KW-1185">Reference proteome</keyword>
<evidence type="ECO:0000256" key="2">
    <source>
        <dbReference type="ARBA" id="ARBA00023125"/>
    </source>
</evidence>
<comment type="caution">
    <text evidence="5">The sequence shown here is derived from an EMBL/GenBank/DDBJ whole genome shotgun (WGS) entry which is preliminary data.</text>
</comment>
<evidence type="ECO:0000313" key="5">
    <source>
        <dbReference type="EMBL" id="MBB3898319.1"/>
    </source>
</evidence>
<keyword evidence="3" id="KW-0804">Transcription</keyword>
<dbReference type="Gene3D" id="1.10.10.10">
    <property type="entry name" value="Winged helix-like DNA-binding domain superfamily/Winged helix DNA-binding domain"/>
    <property type="match status" value="1"/>
</dbReference>
<protein>
    <submittedName>
        <fullName evidence="5">DNA-binding MarR family transcriptional regulator</fullName>
    </submittedName>
</protein>
<dbReference type="GO" id="GO:0003677">
    <property type="term" value="F:DNA binding"/>
    <property type="evidence" value="ECO:0007669"/>
    <property type="project" value="UniProtKB-KW"/>
</dbReference>
<organism evidence="5 6">
    <name type="scientific">Roseococcus suduntuyensis</name>
    <dbReference type="NCBI Taxonomy" id="455361"/>
    <lineage>
        <taxon>Bacteria</taxon>
        <taxon>Pseudomonadati</taxon>
        <taxon>Pseudomonadota</taxon>
        <taxon>Alphaproteobacteria</taxon>
        <taxon>Acetobacterales</taxon>
        <taxon>Roseomonadaceae</taxon>
        <taxon>Roseococcus</taxon>
    </lineage>
</organism>
<feature type="domain" description="HTH marR-type" evidence="4">
    <location>
        <begin position="14"/>
        <end position="147"/>
    </location>
</feature>
<dbReference type="InterPro" id="IPR052067">
    <property type="entry name" value="Metal_resp_HTH_trans_reg"/>
</dbReference>